<feature type="compositionally biased region" description="Low complexity" evidence="1">
    <location>
        <begin position="194"/>
        <end position="207"/>
    </location>
</feature>
<keyword evidence="3" id="KW-1185">Reference proteome</keyword>
<proteinExistence type="predicted"/>
<evidence type="ECO:0000313" key="2">
    <source>
        <dbReference type="EMBL" id="CRG86489.1"/>
    </source>
</evidence>
<name>A0A0U1LSW4_TALIS</name>
<dbReference type="EMBL" id="CVMT01000002">
    <property type="protein sequence ID" value="CRG86489.1"/>
    <property type="molecule type" value="Genomic_DNA"/>
</dbReference>
<evidence type="ECO:0000256" key="1">
    <source>
        <dbReference type="SAM" id="MobiDB-lite"/>
    </source>
</evidence>
<feature type="region of interest" description="Disordered" evidence="1">
    <location>
        <begin position="194"/>
        <end position="216"/>
    </location>
</feature>
<evidence type="ECO:0000313" key="3">
    <source>
        <dbReference type="Proteomes" id="UP000054383"/>
    </source>
</evidence>
<dbReference type="AlphaFoldDB" id="A0A0U1LSW4"/>
<organism evidence="2 3">
    <name type="scientific">Talaromyces islandicus</name>
    <name type="common">Penicillium islandicum</name>
    <dbReference type="NCBI Taxonomy" id="28573"/>
    <lineage>
        <taxon>Eukaryota</taxon>
        <taxon>Fungi</taxon>
        <taxon>Dikarya</taxon>
        <taxon>Ascomycota</taxon>
        <taxon>Pezizomycotina</taxon>
        <taxon>Eurotiomycetes</taxon>
        <taxon>Eurotiomycetidae</taxon>
        <taxon>Eurotiales</taxon>
        <taxon>Trichocomaceae</taxon>
        <taxon>Talaromyces</taxon>
        <taxon>Talaromyces sect. Islandici</taxon>
    </lineage>
</organism>
<protein>
    <recommendedName>
        <fullName evidence="4">Aflatoxin regulatory protein domain-containing protein</fullName>
    </recommendedName>
</protein>
<feature type="region of interest" description="Disordered" evidence="1">
    <location>
        <begin position="1"/>
        <end position="27"/>
    </location>
</feature>
<gene>
    <name evidence="2" type="ORF">PISL3812_03495</name>
</gene>
<dbReference type="Proteomes" id="UP000054383">
    <property type="component" value="Unassembled WGS sequence"/>
</dbReference>
<reference evidence="2 3" key="1">
    <citation type="submission" date="2015-04" db="EMBL/GenBank/DDBJ databases">
        <authorList>
            <person name="Syromyatnikov M.Y."/>
            <person name="Popov V.N."/>
        </authorList>
    </citation>
    <scope>NUCLEOTIDE SEQUENCE [LARGE SCALE GENOMIC DNA]</scope>
    <source>
        <strain evidence="2">WF-38-12</strain>
    </source>
</reference>
<feature type="compositionally biased region" description="Polar residues" evidence="1">
    <location>
        <begin position="17"/>
        <end position="27"/>
    </location>
</feature>
<dbReference type="STRING" id="28573.A0A0U1LSW4"/>
<accession>A0A0U1LSW4</accession>
<sequence length="360" mass="39743">MISTFPLAAGDSDTSHSDCTTATASSTLPTVSDESVDFWWSPGDCDVNVSRSIITPDSIYDTPTNAMDGPWSELLGREWQSDAASAFELDEPFIPAGISNVDPVLEKDPDRQKNTIDPIPLLSRINLQLHEIQIPEIPQSSDWKSTLDRVVQTTQSFIQALNRLLPEKLATSDLMPTRNKCHVSRPAFLNVGSSSKENLSASSSEASRCPTQENMPQQPLQKVDSIVLRLALVCYIQVTRSYKCMIIMLNDTLAWTEMHPGEDLNLLPIRIGSLQAAVSPHLHIAMLIQLITYHSDELCDKVRRLAARTIDNQSQSGPGYSGTLLRDLIGVDVCSEEKDLRDGLDLITAKLRNVYAIPIS</sequence>
<dbReference type="OrthoDB" id="4222821at2759"/>
<evidence type="ECO:0008006" key="4">
    <source>
        <dbReference type="Google" id="ProtNLM"/>
    </source>
</evidence>